<dbReference type="InterPro" id="IPR013083">
    <property type="entry name" value="Znf_RING/FYVE/PHD"/>
</dbReference>
<evidence type="ECO:0000256" key="5">
    <source>
        <dbReference type="SAM" id="MobiDB-lite"/>
    </source>
</evidence>
<sequence length="313" mass="34616">MAMVVRAHFPPNIEIEMNNNEMDTNFSLPLLGQSHVFFCSNEGNVSRRRRGREETPSAAPPQQQQQIIFSLQSPAMLDPFQLQSQTPSLVSTGLHLALVDQQNNQIKREQPDSLTSANFSEELAAQINKEKNEIDQYLIAQGEQLRRALAERHQRHYRTLLESAGKKLLEKEAEIQRAGRCISELEDRLTRLQTETMEWKVKAMAEQAAAASLHAQLQKAAVDAAAAAAAAPDANENCGESPAEDAESAHVDPNRIEKLERPCRACFLRPAMVVLLPCCHLCLCVSCDFVSTVGDACPSCGCFRTGSLQVSFT</sequence>
<evidence type="ECO:0000313" key="7">
    <source>
        <dbReference type="Proteomes" id="UP000775213"/>
    </source>
</evidence>
<comment type="caution">
    <text evidence="6">The sequence shown here is derived from an EMBL/GenBank/DDBJ whole genome shotgun (WGS) entry which is preliminary data.</text>
</comment>
<dbReference type="GO" id="GO:0008270">
    <property type="term" value="F:zinc ion binding"/>
    <property type="evidence" value="ECO:0007669"/>
    <property type="project" value="UniProtKB-KW"/>
</dbReference>
<keyword evidence="3" id="KW-0862">Zinc</keyword>
<protein>
    <recommendedName>
        <fullName evidence="8">RING-type domain-containing protein</fullName>
    </recommendedName>
</protein>
<keyword evidence="7" id="KW-1185">Reference proteome</keyword>
<evidence type="ECO:0000256" key="4">
    <source>
        <dbReference type="SAM" id="Coils"/>
    </source>
</evidence>
<evidence type="ECO:0000256" key="3">
    <source>
        <dbReference type="ARBA" id="ARBA00022833"/>
    </source>
</evidence>
<organism evidence="6 7">
    <name type="scientific">Dendrobium chrysotoxum</name>
    <name type="common">Orchid</name>
    <dbReference type="NCBI Taxonomy" id="161865"/>
    <lineage>
        <taxon>Eukaryota</taxon>
        <taxon>Viridiplantae</taxon>
        <taxon>Streptophyta</taxon>
        <taxon>Embryophyta</taxon>
        <taxon>Tracheophyta</taxon>
        <taxon>Spermatophyta</taxon>
        <taxon>Magnoliopsida</taxon>
        <taxon>Liliopsida</taxon>
        <taxon>Asparagales</taxon>
        <taxon>Orchidaceae</taxon>
        <taxon>Epidendroideae</taxon>
        <taxon>Malaxideae</taxon>
        <taxon>Dendrobiinae</taxon>
        <taxon>Dendrobium</taxon>
    </lineage>
</organism>
<feature type="region of interest" description="Disordered" evidence="5">
    <location>
        <begin position="43"/>
        <end position="64"/>
    </location>
</feature>
<evidence type="ECO:0008006" key="8">
    <source>
        <dbReference type="Google" id="ProtNLM"/>
    </source>
</evidence>
<evidence type="ECO:0000256" key="2">
    <source>
        <dbReference type="ARBA" id="ARBA00022771"/>
    </source>
</evidence>
<dbReference type="AlphaFoldDB" id="A0AAV7GK46"/>
<keyword evidence="1" id="KW-0479">Metal-binding</keyword>
<dbReference type="PIRSF" id="PIRSF036836">
    <property type="entry name" value="RNase_bind_SBP1"/>
    <property type="match status" value="1"/>
</dbReference>
<reference evidence="6 7" key="1">
    <citation type="journal article" date="2021" name="Hortic Res">
        <title>Chromosome-scale assembly of the Dendrobium chrysotoxum genome enhances the understanding of orchid evolution.</title>
        <authorList>
            <person name="Zhang Y."/>
            <person name="Zhang G.Q."/>
            <person name="Zhang D."/>
            <person name="Liu X.D."/>
            <person name="Xu X.Y."/>
            <person name="Sun W.H."/>
            <person name="Yu X."/>
            <person name="Zhu X."/>
            <person name="Wang Z.W."/>
            <person name="Zhao X."/>
            <person name="Zhong W.Y."/>
            <person name="Chen H."/>
            <person name="Yin W.L."/>
            <person name="Huang T."/>
            <person name="Niu S.C."/>
            <person name="Liu Z.J."/>
        </authorList>
    </citation>
    <scope>NUCLEOTIDE SEQUENCE [LARGE SCALE GENOMIC DNA]</scope>
    <source>
        <strain evidence="6">Lindl</strain>
    </source>
</reference>
<dbReference type="Proteomes" id="UP000775213">
    <property type="component" value="Unassembled WGS sequence"/>
</dbReference>
<accession>A0AAV7GK46</accession>
<name>A0AAV7GK46_DENCH</name>
<evidence type="ECO:0000313" key="6">
    <source>
        <dbReference type="EMBL" id="KAH0456322.1"/>
    </source>
</evidence>
<dbReference type="PANTHER" id="PTHR42647:SF5">
    <property type="entry name" value="SBP (S-RIBONUCLEASE BINDING PROTEIN) FAMILY PROTEIN"/>
    <property type="match status" value="1"/>
</dbReference>
<gene>
    <name evidence="6" type="ORF">IEQ34_014229</name>
</gene>
<dbReference type="Gene3D" id="3.30.40.10">
    <property type="entry name" value="Zinc/RING finger domain, C3HC4 (zinc finger)"/>
    <property type="match status" value="1"/>
</dbReference>
<proteinExistence type="predicted"/>
<dbReference type="PANTHER" id="PTHR42647">
    <property type="entry name" value="SBP (S-RIBONUCLEASE BINDING PROTEIN) FAMILY PROTEIN"/>
    <property type="match status" value="1"/>
</dbReference>
<feature type="coiled-coil region" evidence="4">
    <location>
        <begin position="168"/>
        <end position="202"/>
    </location>
</feature>
<dbReference type="EMBL" id="JAGFBR010000013">
    <property type="protein sequence ID" value="KAH0456322.1"/>
    <property type="molecule type" value="Genomic_DNA"/>
</dbReference>
<keyword evidence="2" id="KW-0863">Zinc-finger</keyword>
<keyword evidence="4" id="KW-0175">Coiled coil</keyword>
<evidence type="ECO:0000256" key="1">
    <source>
        <dbReference type="ARBA" id="ARBA00022723"/>
    </source>
</evidence>
<dbReference type="GO" id="GO:0004842">
    <property type="term" value="F:ubiquitin-protein transferase activity"/>
    <property type="evidence" value="ECO:0007669"/>
    <property type="project" value="TreeGrafter"/>
</dbReference>